<dbReference type="InterPro" id="IPR051354">
    <property type="entry name" value="Transposase_27_IS1"/>
</dbReference>
<reference evidence="1 2" key="1">
    <citation type="submission" date="2019-11" db="EMBL/GenBank/DDBJ databases">
        <title>Characterization of Elizabethkingia argenteiflava sp. nov., isolated from inner surface of Soybean Pods.</title>
        <authorList>
            <person name="Mo S."/>
        </authorList>
    </citation>
    <scope>NUCLEOTIDE SEQUENCE [LARGE SCALE GENOMIC DNA]</scope>
    <source>
        <strain evidence="1 2">YB22</strain>
    </source>
</reference>
<organism evidence="1 2">
    <name type="scientific">Elizabethkingia argenteiflava</name>
    <dbReference type="NCBI Taxonomy" id="2681556"/>
    <lineage>
        <taxon>Bacteria</taxon>
        <taxon>Pseudomonadati</taxon>
        <taxon>Bacteroidota</taxon>
        <taxon>Flavobacteriia</taxon>
        <taxon>Flavobacteriales</taxon>
        <taxon>Weeksellaceae</taxon>
        <taxon>Elizabethkingia</taxon>
    </lineage>
</organism>
<dbReference type="PANTHER" id="PTHR33293">
    <property type="entry name" value="INSERTION ELEMENT IS1 1 PROTEIN INSB-RELATED"/>
    <property type="match status" value="1"/>
</dbReference>
<comment type="caution">
    <text evidence="1">The sequence shown here is derived from an EMBL/GenBank/DDBJ whole genome shotgun (WGS) entry which is preliminary data.</text>
</comment>
<dbReference type="InterPro" id="IPR009057">
    <property type="entry name" value="Homeodomain-like_sf"/>
</dbReference>
<proteinExistence type="predicted"/>
<dbReference type="AlphaFoldDB" id="A0A845PTF3"/>
<keyword evidence="2" id="KW-1185">Reference proteome</keyword>
<protein>
    <submittedName>
        <fullName evidence="1">IS1 family transposase</fullName>
    </submittedName>
</protein>
<dbReference type="EMBL" id="JAAABJ010000254">
    <property type="protein sequence ID" value="NAW50321.1"/>
    <property type="molecule type" value="Genomic_DNA"/>
</dbReference>
<accession>A0A845PTF3</accession>
<name>A0A845PTF3_9FLAO</name>
<sequence>MDSPKCHESEKVKDGIVSNLERYKCKNCGFNFTVYKRGGEYSKTIKKKAFQLSLEGLGFRSIGRILDISNVTILNWIRSFGQEVQSLQCGSKEIKVVALDEMH</sequence>
<dbReference type="Proteomes" id="UP000553459">
    <property type="component" value="Unassembled WGS sequence"/>
</dbReference>
<dbReference type="PANTHER" id="PTHR33293:SF2">
    <property type="entry name" value="TRANSPOSASE"/>
    <property type="match status" value="1"/>
</dbReference>
<evidence type="ECO:0000313" key="2">
    <source>
        <dbReference type="Proteomes" id="UP000553459"/>
    </source>
</evidence>
<dbReference type="SUPFAM" id="SSF46689">
    <property type="entry name" value="Homeodomain-like"/>
    <property type="match status" value="1"/>
</dbReference>
<gene>
    <name evidence="1" type="ORF">GNY06_02590</name>
</gene>
<evidence type="ECO:0000313" key="1">
    <source>
        <dbReference type="EMBL" id="NAW50321.1"/>
    </source>
</evidence>
<feature type="non-terminal residue" evidence="1">
    <location>
        <position position="103"/>
    </location>
</feature>